<dbReference type="AlphaFoldDB" id="A0AAV6GEZ5"/>
<dbReference type="PANTHER" id="PTHR46848">
    <property type="entry name" value="REGULATOR OF G-PROTEIN SIGNALING 3"/>
    <property type="match status" value="1"/>
</dbReference>
<name>A0AAV6GEZ5_9TELE</name>
<dbReference type="GO" id="GO:0005886">
    <property type="term" value="C:plasma membrane"/>
    <property type="evidence" value="ECO:0007669"/>
    <property type="project" value="TreeGrafter"/>
</dbReference>
<dbReference type="Proteomes" id="UP000823561">
    <property type="component" value="Chromosome 12"/>
</dbReference>
<accession>A0AAV6GEZ5</accession>
<evidence type="ECO:0000313" key="3">
    <source>
        <dbReference type="EMBL" id="KAG5271957.1"/>
    </source>
</evidence>
<feature type="compositionally biased region" description="Basic and acidic residues" evidence="1">
    <location>
        <begin position="215"/>
        <end position="226"/>
    </location>
</feature>
<feature type="signal peptide" evidence="2">
    <location>
        <begin position="1"/>
        <end position="18"/>
    </location>
</feature>
<feature type="region of interest" description="Disordered" evidence="1">
    <location>
        <begin position="307"/>
        <end position="327"/>
    </location>
</feature>
<feature type="region of interest" description="Disordered" evidence="1">
    <location>
        <begin position="147"/>
        <end position="246"/>
    </location>
</feature>
<dbReference type="GO" id="GO:0005634">
    <property type="term" value="C:nucleus"/>
    <property type="evidence" value="ECO:0007669"/>
    <property type="project" value="TreeGrafter"/>
</dbReference>
<feature type="compositionally biased region" description="Gly residues" evidence="1">
    <location>
        <begin position="199"/>
        <end position="214"/>
    </location>
</feature>
<comment type="caution">
    <text evidence="3">The sequence shown here is derived from an EMBL/GenBank/DDBJ whole genome shotgun (WGS) entry which is preliminary data.</text>
</comment>
<evidence type="ECO:0000313" key="4">
    <source>
        <dbReference type="Proteomes" id="UP000823561"/>
    </source>
</evidence>
<feature type="chain" id="PRO_5043831848" evidence="2">
    <location>
        <begin position="19"/>
        <end position="433"/>
    </location>
</feature>
<keyword evidence="4" id="KW-1185">Reference proteome</keyword>
<organism evidence="3 4">
    <name type="scientific">Alosa alosa</name>
    <name type="common">allis shad</name>
    <dbReference type="NCBI Taxonomy" id="278164"/>
    <lineage>
        <taxon>Eukaryota</taxon>
        <taxon>Metazoa</taxon>
        <taxon>Chordata</taxon>
        <taxon>Craniata</taxon>
        <taxon>Vertebrata</taxon>
        <taxon>Euteleostomi</taxon>
        <taxon>Actinopterygii</taxon>
        <taxon>Neopterygii</taxon>
        <taxon>Teleostei</taxon>
        <taxon>Clupei</taxon>
        <taxon>Clupeiformes</taxon>
        <taxon>Clupeoidei</taxon>
        <taxon>Clupeidae</taxon>
        <taxon>Alosa</taxon>
    </lineage>
</organism>
<gene>
    <name evidence="3" type="ORF">AALO_G00159970</name>
</gene>
<reference evidence="3" key="1">
    <citation type="submission" date="2020-10" db="EMBL/GenBank/DDBJ databases">
        <title>Chromosome-scale genome assembly of the Allis shad, Alosa alosa.</title>
        <authorList>
            <person name="Margot Z."/>
            <person name="Christophe K."/>
            <person name="Cabau C."/>
            <person name="Louis A."/>
            <person name="Berthelot C."/>
            <person name="Parey E."/>
            <person name="Roest Crollius H."/>
            <person name="Montfort J."/>
            <person name="Robinson-Rechavi M."/>
            <person name="Bucao C."/>
            <person name="Bouchez O."/>
            <person name="Gislard M."/>
            <person name="Lluch J."/>
            <person name="Milhes M."/>
            <person name="Lampietro C."/>
            <person name="Lopez Roques C."/>
            <person name="Donnadieu C."/>
            <person name="Braasch I."/>
            <person name="Desvignes T."/>
            <person name="Postlethwait J."/>
            <person name="Bobe J."/>
            <person name="Guiguen Y."/>
        </authorList>
    </citation>
    <scope>NUCLEOTIDE SEQUENCE</scope>
    <source>
        <strain evidence="3">M-15738</strain>
        <tissue evidence="3">Blood</tissue>
    </source>
</reference>
<protein>
    <submittedName>
        <fullName evidence="3">Uncharacterized protein</fullName>
    </submittedName>
</protein>
<sequence>MSWNWSHFALSQLAKLKGLLMLYAQSGHWELVLITHGYCDRRIRTAFGAMGPGGSFHTEYGRLMGTTERGCCWWHVLQHPARLYRVNVTSATIGSTVMLIADLTAEAFQARGRGMSLNALYCCGTASSNSHNEITVVVWRTGPSVKSSYEGLIHRPSYKPSPSAYEPPSPPSKKRDKTPPAVPPLPAHHRTRRLLINGSEGGGGGGGGGGVGWGGERRGEELDAKGRATGATPQGQHTHTLRGTRVKASNGDNYIILSPINPGSQILRPVYPDGHGTLAGRVLSSQQASGPHMGGVGRTNFLRRSTNSKTSKSVPTGANHQPQSSQNYANYQNCTIVRSHLPTSHANYGTYVKVPPKILIFPIFVQPIDLCNPNRTLVVSEEMILHESKHHSLKVTVFIYTDLMLVTREDDPGRCNVLQNPLYLKQLRLQEGE</sequence>
<dbReference type="EMBL" id="JADWDJ010000012">
    <property type="protein sequence ID" value="KAG5271957.1"/>
    <property type="molecule type" value="Genomic_DNA"/>
</dbReference>
<dbReference type="PANTHER" id="PTHR46848:SF1">
    <property type="entry name" value="REGULATOR OF G-PROTEIN SIGNALING 3"/>
    <property type="match status" value="1"/>
</dbReference>
<evidence type="ECO:0000256" key="1">
    <source>
        <dbReference type="SAM" id="MobiDB-lite"/>
    </source>
</evidence>
<keyword evidence="2" id="KW-0732">Signal</keyword>
<evidence type="ECO:0000256" key="2">
    <source>
        <dbReference type="SAM" id="SignalP"/>
    </source>
</evidence>
<proteinExistence type="predicted"/>